<evidence type="ECO:0000256" key="2">
    <source>
        <dbReference type="ARBA" id="ARBA00023242"/>
    </source>
</evidence>
<dbReference type="InterPro" id="IPR045166">
    <property type="entry name" value="Spp2-like"/>
</dbReference>
<dbReference type="Pfam" id="PF25088">
    <property type="entry name" value="GPKOW_C"/>
    <property type="match status" value="1"/>
</dbReference>
<feature type="compositionally biased region" description="Acidic residues" evidence="3">
    <location>
        <begin position="1"/>
        <end position="23"/>
    </location>
</feature>
<evidence type="ECO:0000259" key="4">
    <source>
        <dbReference type="Pfam" id="PF12656"/>
    </source>
</evidence>
<feature type="region of interest" description="Disordered" evidence="3">
    <location>
        <begin position="1"/>
        <end position="27"/>
    </location>
</feature>
<comment type="caution">
    <text evidence="5">The sequence shown here is derived from an EMBL/GenBank/DDBJ whole genome shotgun (WGS) entry which is preliminary data.</text>
</comment>
<dbReference type="Pfam" id="PF12656">
    <property type="entry name" value="G-patch_2"/>
    <property type="match status" value="1"/>
</dbReference>
<dbReference type="GO" id="GO:0005681">
    <property type="term" value="C:spliceosomal complex"/>
    <property type="evidence" value="ECO:0007669"/>
    <property type="project" value="TreeGrafter"/>
</dbReference>
<evidence type="ECO:0000256" key="1">
    <source>
        <dbReference type="ARBA" id="ARBA00004123"/>
    </source>
</evidence>
<dbReference type="Proteomes" id="UP000728185">
    <property type="component" value="Unassembled WGS sequence"/>
</dbReference>
<keyword evidence="6" id="KW-1185">Reference proteome</keyword>
<reference evidence="5" key="1">
    <citation type="submission" date="2019-05" db="EMBL/GenBank/DDBJ databases">
        <title>Annotation for the trematode Fasciolopsis buski.</title>
        <authorList>
            <person name="Choi Y.-J."/>
        </authorList>
    </citation>
    <scope>NUCLEOTIDE SEQUENCE</scope>
    <source>
        <strain evidence="5">HT</strain>
        <tissue evidence="5">Whole worm</tissue>
    </source>
</reference>
<organism evidence="5 6">
    <name type="scientific">Fasciolopsis buskii</name>
    <dbReference type="NCBI Taxonomy" id="27845"/>
    <lineage>
        <taxon>Eukaryota</taxon>
        <taxon>Metazoa</taxon>
        <taxon>Spiralia</taxon>
        <taxon>Lophotrochozoa</taxon>
        <taxon>Platyhelminthes</taxon>
        <taxon>Trematoda</taxon>
        <taxon>Digenea</taxon>
        <taxon>Plagiorchiida</taxon>
        <taxon>Echinostomata</taxon>
        <taxon>Echinostomatoidea</taxon>
        <taxon>Fasciolidae</taxon>
        <taxon>Fasciolopsis</taxon>
    </lineage>
</organism>
<dbReference type="AlphaFoldDB" id="A0A8E0VI02"/>
<evidence type="ECO:0000313" key="6">
    <source>
        <dbReference type="Proteomes" id="UP000728185"/>
    </source>
</evidence>
<feature type="compositionally biased region" description="Basic and acidic residues" evidence="3">
    <location>
        <begin position="167"/>
        <end position="181"/>
    </location>
</feature>
<gene>
    <name evidence="5" type="ORF">FBUS_05160</name>
</gene>
<dbReference type="OrthoDB" id="5577072at2759"/>
<accession>A0A8E0VI02</accession>
<name>A0A8E0VI02_9TREM</name>
<protein>
    <recommendedName>
        <fullName evidence="4">Spp2/MOS2 G-patch domain-containing protein</fullName>
    </recommendedName>
</protein>
<feature type="domain" description="Spp2/MOS2 G-patch" evidence="4">
    <location>
        <begin position="42"/>
        <end position="91"/>
    </location>
</feature>
<comment type="subcellular location">
    <subcellularLocation>
        <location evidence="1">Nucleus</location>
    </subcellularLocation>
</comment>
<dbReference type="InterPro" id="IPR026822">
    <property type="entry name" value="Spp2/MOS2_G-patch"/>
</dbReference>
<evidence type="ECO:0000256" key="3">
    <source>
        <dbReference type="SAM" id="MobiDB-lite"/>
    </source>
</evidence>
<dbReference type="EMBL" id="LUCM01007839">
    <property type="protein sequence ID" value="KAA0189295.1"/>
    <property type="molecule type" value="Genomic_DNA"/>
</dbReference>
<proteinExistence type="predicted"/>
<keyword evidence="2" id="KW-0539">Nucleus</keyword>
<dbReference type="PANTHER" id="PTHR15818">
    <property type="entry name" value="G PATCH AND KOW-CONTAINING"/>
    <property type="match status" value="1"/>
</dbReference>
<evidence type="ECO:0000313" key="5">
    <source>
        <dbReference type="EMBL" id="KAA0189295.1"/>
    </source>
</evidence>
<dbReference type="PANTHER" id="PTHR15818:SF2">
    <property type="entry name" value="G-PATCH DOMAIN AND KOW MOTIFS-CONTAINING PROTEIN"/>
    <property type="match status" value="1"/>
</dbReference>
<dbReference type="GO" id="GO:0000398">
    <property type="term" value="P:mRNA splicing, via spliceosome"/>
    <property type="evidence" value="ECO:0007669"/>
    <property type="project" value="InterPro"/>
</dbReference>
<sequence length="341" mass="38009">MLNGDDDDDDDDDDGDDGDDDVGGDPQVVGVALKHLVSEIEDVNYDEVPVEKFGLALLAGMGFNPDELKNQKGDIAAPLRPKGLGLGADPRAVQAVKDSAEQTTKEQLMWKVNGLDGDTGRVIVKFTLSKEILPILQPTIRLVSEKEYSQYANCLNQDDVNQYKAEEAEKHRHQRLNDREPSPNSYAGTHVGYHSDGLSKWTSERDRNCEASKRPNTSSQQLAICGSWVRPNLRVKFLDKHYAGGKYYREKLTVLDAQDGGFFRCQTDNGRVLDDIDPRYLQTVVPHSNNVKVMIVDGARSGEMARLINQDPKRDEVDLKTRAGTMIQLSYDQVCAVSDQR</sequence>
<feature type="region of interest" description="Disordered" evidence="3">
    <location>
        <begin position="167"/>
        <end position="190"/>
    </location>
</feature>